<evidence type="ECO:0000313" key="17">
    <source>
        <dbReference type="Proteomes" id="UP000037237"/>
    </source>
</evidence>
<evidence type="ECO:0000256" key="3">
    <source>
        <dbReference type="ARBA" id="ARBA00009524"/>
    </source>
</evidence>
<protein>
    <recommendedName>
        <fullName evidence="4">ADP-dependent NAD(P)H-hydrate dehydratase</fullName>
        <ecNumber evidence="4">4.2.1.136</ecNumber>
    </recommendedName>
    <alternativeName>
        <fullName evidence="11">Nicotinamide nucleotide repair protein</fullName>
    </alternativeName>
</protein>
<evidence type="ECO:0000256" key="1">
    <source>
        <dbReference type="ARBA" id="ARBA00001958"/>
    </source>
</evidence>
<sequence>MVNETVTSREMRAIETNAEYYGISLLQLMETAGRNVAEEIASRFNPKETKVAIFCGSGGNGGDGFVAARYLTCLGFTVEIILATRASNITHESTKKNWIALQSLRNIISIREIKDSLLIPNFEVDVIVDALLGIGQSGRLRPPIMQIVEKINNTNAFRVAVDVPTGINSNTGEVLGNAVKANLTVTFYKPKLGFEKAKHYTGEVVVKNIGLPVELERLVGPGDVIKATKSREPEAHKGEFGRLLIVGGSNTFSGAPALASLSALRTGVDIVTIASPEKTAIAISSMSPALITVKLKGKHITSSNISVIQNHLESATALVLGPGLGLHDETKEVVNEIIEHVEKIKIPMLLDADAIKAFTDFKRKLECAFVLTPHAREYEIL</sequence>
<comment type="cofactor">
    <cofactor evidence="1">
        <name>K(+)</name>
        <dbReference type="ChEBI" id="CHEBI:29103"/>
    </cofactor>
</comment>
<dbReference type="GO" id="GO:0052855">
    <property type="term" value="F:ADP-dependent NAD(P)H-hydrate dehydratase activity"/>
    <property type="evidence" value="ECO:0007669"/>
    <property type="project" value="UniProtKB-EC"/>
</dbReference>
<dbReference type="NCBIfam" id="TIGR00197">
    <property type="entry name" value="yjeF_nterm"/>
    <property type="match status" value="1"/>
</dbReference>
<keyword evidence="8" id="KW-0520">NAD</keyword>
<comment type="catalytic activity">
    <reaction evidence="12">
        <text>(6S)-NADHX + ADP = AMP + phosphate + NADH + H(+)</text>
        <dbReference type="Rhea" id="RHEA:32223"/>
        <dbReference type="ChEBI" id="CHEBI:15378"/>
        <dbReference type="ChEBI" id="CHEBI:43474"/>
        <dbReference type="ChEBI" id="CHEBI:57945"/>
        <dbReference type="ChEBI" id="CHEBI:64074"/>
        <dbReference type="ChEBI" id="CHEBI:456215"/>
        <dbReference type="ChEBI" id="CHEBI:456216"/>
        <dbReference type="EC" id="4.2.1.136"/>
    </reaction>
</comment>
<evidence type="ECO:0000256" key="7">
    <source>
        <dbReference type="ARBA" id="ARBA00022857"/>
    </source>
</evidence>
<evidence type="ECO:0000256" key="5">
    <source>
        <dbReference type="ARBA" id="ARBA00022741"/>
    </source>
</evidence>
<keyword evidence="6" id="KW-0067">ATP-binding</keyword>
<dbReference type="InterPro" id="IPR000631">
    <property type="entry name" value="CARKD"/>
</dbReference>
<dbReference type="Pfam" id="PF03853">
    <property type="entry name" value="YjeF_N"/>
    <property type="match status" value="1"/>
</dbReference>
<evidence type="ECO:0000259" key="15">
    <source>
        <dbReference type="PROSITE" id="PS51385"/>
    </source>
</evidence>
<evidence type="ECO:0000256" key="10">
    <source>
        <dbReference type="ARBA" id="ARBA00025153"/>
    </source>
</evidence>
<evidence type="ECO:0000256" key="9">
    <source>
        <dbReference type="ARBA" id="ARBA00023239"/>
    </source>
</evidence>
<comment type="caution">
    <text evidence="16">The sequence shown here is derived from an EMBL/GenBank/DDBJ whole genome shotgun (WGS) entry which is preliminary data.</text>
</comment>
<dbReference type="EMBL" id="LFWU01000078">
    <property type="protein sequence ID" value="KON32073.1"/>
    <property type="molecule type" value="Genomic_DNA"/>
</dbReference>
<gene>
    <name evidence="16" type="ORF">AC477_03435</name>
</gene>
<dbReference type="PROSITE" id="PS51383">
    <property type="entry name" value="YJEF_C_3"/>
    <property type="match status" value="1"/>
</dbReference>
<evidence type="ECO:0000256" key="4">
    <source>
        <dbReference type="ARBA" id="ARBA00013129"/>
    </source>
</evidence>
<evidence type="ECO:0000256" key="6">
    <source>
        <dbReference type="ARBA" id="ARBA00022840"/>
    </source>
</evidence>
<proteinExistence type="inferred from homology"/>
<dbReference type="Proteomes" id="UP000037237">
    <property type="component" value="Unassembled WGS sequence"/>
</dbReference>
<organism evidence="16 17">
    <name type="scientific">miscellaneous Crenarchaeota group-1 archaeon SG8-32-1</name>
    <dbReference type="NCBI Taxonomy" id="1685124"/>
    <lineage>
        <taxon>Archaea</taxon>
        <taxon>Candidatus Bathyarchaeota</taxon>
        <taxon>MCG-1</taxon>
    </lineage>
</organism>
<dbReference type="NCBIfam" id="TIGR00196">
    <property type="entry name" value="yjeF_cterm"/>
    <property type="match status" value="1"/>
</dbReference>
<dbReference type="GO" id="GO:0005524">
    <property type="term" value="F:ATP binding"/>
    <property type="evidence" value="ECO:0007669"/>
    <property type="project" value="UniProtKB-KW"/>
</dbReference>
<dbReference type="SUPFAM" id="SSF53613">
    <property type="entry name" value="Ribokinase-like"/>
    <property type="match status" value="1"/>
</dbReference>
<keyword evidence="7" id="KW-0521">NADP</keyword>
<dbReference type="AlphaFoldDB" id="A0A0M0BTY8"/>
<feature type="domain" description="YjeF N-terminal" evidence="15">
    <location>
        <begin position="11"/>
        <end position="217"/>
    </location>
</feature>
<dbReference type="PANTHER" id="PTHR12592">
    <property type="entry name" value="ATP-DEPENDENT (S)-NAD(P)H-HYDRATE DEHYDRATASE FAMILY MEMBER"/>
    <property type="match status" value="1"/>
</dbReference>
<dbReference type="Gene3D" id="3.40.1190.20">
    <property type="match status" value="1"/>
</dbReference>
<evidence type="ECO:0000313" key="16">
    <source>
        <dbReference type="EMBL" id="KON32073.1"/>
    </source>
</evidence>
<dbReference type="PANTHER" id="PTHR12592:SF0">
    <property type="entry name" value="ATP-DEPENDENT (S)-NAD(P)H-HYDRATE DEHYDRATASE"/>
    <property type="match status" value="1"/>
</dbReference>
<dbReference type="Pfam" id="PF01256">
    <property type="entry name" value="Carb_kinase"/>
    <property type="match status" value="1"/>
</dbReference>
<keyword evidence="9" id="KW-0456">Lyase</keyword>
<dbReference type="PROSITE" id="PS51385">
    <property type="entry name" value="YJEF_N"/>
    <property type="match status" value="1"/>
</dbReference>
<comment type="similarity">
    <text evidence="2">In the N-terminal section; belongs to the NnrE/AIBP family.</text>
</comment>
<dbReference type="GO" id="GO:0110051">
    <property type="term" value="P:metabolite repair"/>
    <property type="evidence" value="ECO:0007669"/>
    <property type="project" value="TreeGrafter"/>
</dbReference>
<evidence type="ECO:0000256" key="8">
    <source>
        <dbReference type="ARBA" id="ARBA00023027"/>
    </source>
</evidence>
<dbReference type="InterPro" id="IPR029056">
    <property type="entry name" value="Ribokinase-like"/>
</dbReference>
<comment type="similarity">
    <text evidence="3">In the C-terminal section; belongs to the NnrD/CARKD family.</text>
</comment>
<accession>A0A0M0BTY8</accession>
<evidence type="ECO:0000256" key="13">
    <source>
        <dbReference type="ARBA" id="ARBA00049209"/>
    </source>
</evidence>
<feature type="non-terminal residue" evidence="16">
    <location>
        <position position="381"/>
    </location>
</feature>
<feature type="domain" description="YjeF C-terminal" evidence="14">
    <location>
        <begin position="220"/>
        <end position="381"/>
    </location>
</feature>
<keyword evidence="5" id="KW-0547">Nucleotide-binding</keyword>
<dbReference type="HAMAP" id="MF_01966">
    <property type="entry name" value="NADHX_epimerase"/>
    <property type="match status" value="1"/>
</dbReference>
<dbReference type="InterPro" id="IPR004443">
    <property type="entry name" value="YjeF_N_dom"/>
</dbReference>
<evidence type="ECO:0000256" key="12">
    <source>
        <dbReference type="ARBA" id="ARBA00048238"/>
    </source>
</evidence>
<comment type="catalytic activity">
    <reaction evidence="13">
        <text>(6S)-NADPHX + ADP = AMP + phosphate + NADPH + H(+)</text>
        <dbReference type="Rhea" id="RHEA:32235"/>
        <dbReference type="ChEBI" id="CHEBI:15378"/>
        <dbReference type="ChEBI" id="CHEBI:43474"/>
        <dbReference type="ChEBI" id="CHEBI:57783"/>
        <dbReference type="ChEBI" id="CHEBI:64076"/>
        <dbReference type="ChEBI" id="CHEBI:456215"/>
        <dbReference type="ChEBI" id="CHEBI:456216"/>
        <dbReference type="EC" id="4.2.1.136"/>
    </reaction>
</comment>
<dbReference type="SUPFAM" id="SSF64153">
    <property type="entry name" value="YjeF N-terminal domain-like"/>
    <property type="match status" value="1"/>
</dbReference>
<name>A0A0M0BTY8_9ARCH</name>
<evidence type="ECO:0000256" key="11">
    <source>
        <dbReference type="ARBA" id="ARBA00032624"/>
    </source>
</evidence>
<dbReference type="CDD" id="cd01171">
    <property type="entry name" value="YXKO-related"/>
    <property type="match status" value="1"/>
</dbReference>
<comment type="function">
    <text evidence="10">Bifunctional enzyme that catalyzes the epimerization of the S- and R-forms of NAD(P)HX and the dehydration of the S-form of NAD(P)HX at the expense of ADP, which is converted to AMP. This allows the repair of both epimers of NAD(P)HX, a damaged form of NAD(P)H that is a result of enzymatic or heat-dependent hydration.</text>
</comment>
<evidence type="ECO:0000256" key="2">
    <source>
        <dbReference type="ARBA" id="ARBA00006001"/>
    </source>
</evidence>
<dbReference type="EC" id="4.2.1.136" evidence="4"/>
<dbReference type="InterPro" id="IPR036652">
    <property type="entry name" value="YjeF_N_dom_sf"/>
</dbReference>
<evidence type="ECO:0000259" key="14">
    <source>
        <dbReference type="PROSITE" id="PS51383"/>
    </source>
</evidence>
<reference evidence="16 17" key="1">
    <citation type="submission" date="2015-06" db="EMBL/GenBank/DDBJ databases">
        <title>New insights into the roles of widespread benthic archaea in carbon and nitrogen cycling.</title>
        <authorList>
            <person name="Lazar C.S."/>
            <person name="Baker B.J."/>
            <person name="Seitz K.W."/>
            <person name="Hyde A.S."/>
            <person name="Dick G.J."/>
            <person name="Hinrichs K.-U."/>
            <person name="Teske A.P."/>
        </authorList>
    </citation>
    <scope>NUCLEOTIDE SEQUENCE [LARGE SCALE GENOMIC DNA]</scope>
    <source>
        <strain evidence="16">SG8-32-1</strain>
    </source>
</reference>
<dbReference type="Gene3D" id="3.40.50.10260">
    <property type="entry name" value="YjeF N-terminal domain"/>
    <property type="match status" value="1"/>
</dbReference>